<gene>
    <name evidence="2" type="ORF">PGLA2088_LOCUS14887</name>
</gene>
<evidence type="ECO:0008006" key="4">
    <source>
        <dbReference type="Google" id="ProtNLM"/>
    </source>
</evidence>
<protein>
    <recommendedName>
        <fullName evidence="4">Class I SAM-dependent methyltransferase</fullName>
    </recommendedName>
</protein>
<dbReference type="EMBL" id="CAJNNW010018160">
    <property type="protein sequence ID" value="CAE8662446.1"/>
    <property type="molecule type" value="Genomic_DNA"/>
</dbReference>
<dbReference type="Proteomes" id="UP000626109">
    <property type="component" value="Unassembled WGS sequence"/>
</dbReference>
<evidence type="ECO:0000313" key="2">
    <source>
        <dbReference type="EMBL" id="CAE8662446.1"/>
    </source>
</evidence>
<sequence>MLKLLLGCCLWSAVLEAAGAPLWPTAPVPCRDDLAHVAQSFFNKTGLAAEIGVFMGNLADKNVRKWNGRYYMVDVWGPRSGDSQDKNLPDAAWHKQNMKEAIRRTRHAGGRAWPIRGLSVDVAERFAEEALDWIYIDAEHTYGAVIADLDAWYPKVRWGGLLSGDDYGDANDTELMTTDRYMSGISKCLGWRTETVRHHNWGTMRAVQEFARRKGHQLFVTWMVDCYPYPAWYFVKG</sequence>
<reference evidence="2" key="1">
    <citation type="submission" date="2021-02" db="EMBL/GenBank/DDBJ databases">
        <authorList>
            <person name="Dougan E. K."/>
            <person name="Rhodes N."/>
            <person name="Thang M."/>
            <person name="Chan C."/>
        </authorList>
    </citation>
    <scope>NUCLEOTIDE SEQUENCE</scope>
</reference>
<keyword evidence="1" id="KW-0732">Signal</keyword>
<evidence type="ECO:0000256" key="1">
    <source>
        <dbReference type="SAM" id="SignalP"/>
    </source>
</evidence>
<feature type="signal peptide" evidence="1">
    <location>
        <begin position="1"/>
        <end position="19"/>
    </location>
</feature>
<dbReference type="InterPro" id="IPR029063">
    <property type="entry name" value="SAM-dependent_MTases_sf"/>
</dbReference>
<evidence type="ECO:0000313" key="3">
    <source>
        <dbReference type="Proteomes" id="UP000626109"/>
    </source>
</evidence>
<dbReference type="Gene3D" id="3.40.50.150">
    <property type="entry name" value="Vaccinia Virus protein VP39"/>
    <property type="match status" value="1"/>
</dbReference>
<dbReference type="Pfam" id="PF13578">
    <property type="entry name" value="Methyltransf_24"/>
    <property type="match status" value="1"/>
</dbReference>
<accession>A0A813J4E1</accession>
<organism evidence="2 3">
    <name type="scientific">Polarella glacialis</name>
    <name type="common">Dinoflagellate</name>
    <dbReference type="NCBI Taxonomy" id="89957"/>
    <lineage>
        <taxon>Eukaryota</taxon>
        <taxon>Sar</taxon>
        <taxon>Alveolata</taxon>
        <taxon>Dinophyceae</taxon>
        <taxon>Suessiales</taxon>
        <taxon>Suessiaceae</taxon>
        <taxon>Polarella</taxon>
    </lineage>
</organism>
<dbReference type="AlphaFoldDB" id="A0A813J4E1"/>
<proteinExistence type="predicted"/>
<feature type="chain" id="PRO_5032309183" description="Class I SAM-dependent methyltransferase" evidence="1">
    <location>
        <begin position="20"/>
        <end position="237"/>
    </location>
</feature>
<comment type="caution">
    <text evidence="2">The sequence shown here is derived from an EMBL/GenBank/DDBJ whole genome shotgun (WGS) entry which is preliminary data.</text>
</comment>
<name>A0A813J4E1_POLGL</name>